<dbReference type="InterPro" id="IPR007612">
    <property type="entry name" value="LOR"/>
</dbReference>
<protein>
    <submittedName>
        <fullName evidence="1">Uncharacterized protein</fullName>
    </submittedName>
</protein>
<name>A0A1E7W763_9BURK</name>
<dbReference type="RefSeq" id="WP_141749668.1">
    <property type="nucleotide sequence ID" value="NZ_LROM01000151.1"/>
</dbReference>
<proteinExistence type="predicted"/>
<evidence type="ECO:0000313" key="1">
    <source>
        <dbReference type="EMBL" id="OEZ91840.1"/>
    </source>
</evidence>
<comment type="caution">
    <text evidence="1">The sequence shown here is derived from an EMBL/GenBank/DDBJ whole genome shotgun (WGS) entry which is preliminary data.</text>
</comment>
<dbReference type="SUPFAM" id="SSF54518">
    <property type="entry name" value="Tubby C-terminal domain-like"/>
    <property type="match status" value="1"/>
</dbReference>
<keyword evidence="2" id="KW-1185">Reference proteome</keyword>
<sequence length="178" mass="20268">MNGYATPRTLHIARKLLSLLGKIQITDDDDNVVYEAAAQWGWFNRPWRITQNDREVAMVRRKLLSFAPTWYVRTMDENFQLRGKLWSWRRQVTVVGGRYDGAVLRGGLWDMGFELSRQGQVIAKAQAKIMTLRTRHSIELLDASPQAELLAVILMTTLVEQKSEESKLAAAGDQSPHG</sequence>
<dbReference type="Proteomes" id="UP000175989">
    <property type="component" value="Unassembled WGS sequence"/>
</dbReference>
<dbReference type="PATRIC" id="fig|762836.4.peg.5168"/>
<evidence type="ECO:0000313" key="2">
    <source>
        <dbReference type="Proteomes" id="UP000175989"/>
    </source>
</evidence>
<dbReference type="Pfam" id="PF04525">
    <property type="entry name" value="LOR"/>
    <property type="match status" value="1"/>
</dbReference>
<organism evidence="1 2">
    <name type="scientific">Duganella phyllosphaerae</name>
    <dbReference type="NCBI Taxonomy" id="762836"/>
    <lineage>
        <taxon>Bacteria</taxon>
        <taxon>Pseudomonadati</taxon>
        <taxon>Pseudomonadota</taxon>
        <taxon>Betaproteobacteria</taxon>
        <taxon>Burkholderiales</taxon>
        <taxon>Oxalobacteraceae</taxon>
        <taxon>Telluria group</taxon>
        <taxon>Duganella</taxon>
    </lineage>
</organism>
<dbReference type="EMBL" id="LROM01000151">
    <property type="protein sequence ID" value="OEZ91840.1"/>
    <property type="molecule type" value="Genomic_DNA"/>
</dbReference>
<reference evidence="2" key="1">
    <citation type="journal article" date="2016" name="Front. Microbiol.">
        <title>Molecular Keys to the Janthinobacterium and Duganella spp. Interaction with the Plant Pathogen Fusarium graminearum.</title>
        <authorList>
            <person name="Haack F.S."/>
            <person name="Poehlein A."/>
            <person name="Kroger C."/>
            <person name="Voigt C.A."/>
            <person name="Piepenbring M."/>
            <person name="Bode H.B."/>
            <person name="Daniel R."/>
            <person name="Schafer W."/>
            <person name="Streit W.R."/>
        </authorList>
    </citation>
    <scope>NUCLEOTIDE SEQUENCE [LARGE SCALE GENOMIC DNA]</scope>
    <source>
        <strain evidence="2">T54</strain>
    </source>
</reference>
<gene>
    <name evidence="1" type="ORF">DUPY_50270</name>
</gene>
<accession>A0A1E7W763</accession>
<dbReference type="AlphaFoldDB" id="A0A1E7W763"/>
<dbReference type="InterPro" id="IPR025659">
    <property type="entry name" value="Tubby-like_C"/>
</dbReference>
<dbReference type="OrthoDB" id="4863874at2"/>